<keyword evidence="3" id="KW-1185">Reference proteome</keyword>
<dbReference type="InterPro" id="IPR044824">
    <property type="entry name" value="MAIN-like"/>
</dbReference>
<dbReference type="Proteomes" id="UP000027138">
    <property type="component" value="Unassembled WGS sequence"/>
</dbReference>
<proteinExistence type="predicted"/>
<evidence type="ECO:0000313" key="2">
    <source>
        <dbReference type="EMBL" id="KDP23787.1"/>
    </source>
</evidence>
<name>A0A067JIU7_JATCU</name>
<evidence type="ECO:0008006" key="4">
    <source>
        <dbReference type="Google" id="ProtNLM"/>
    </source>
</evidence>
<accession>A0A067JIU7</accession>
<feature type="region of interest" description="Disordered" evidence="1">
    <location>
        <begin position="419"/>
        <end position="450"/>
    </location>
</feature>
<protein>
    <recommendedName>
        <fullName evidence="4">Aminotransferase-like plant mobile domain-containing protein</fullName>
    </recommendedName>
</protein>
<dbReference type="EMBL" id="KK915209">
    <property type="protein sequence ID" value="KDP23787.1"/>
    <property type="molecule type" value="Genomic_DNA"/>
</dbReference>
<dbReference type="GO" id="GO:0010073">
    <property type="term" value="P:meristem maintenance"/>
    <property type="evidence" value="ECO:0007669"/>
    <property type="project" value="InterPro"/>
</dbReference>
<evidence type="ECO:0000313" key="3">
    <source>
        <dbReference type="Proteomes" id="UP000027138"/>
    </source>
</evidence>
<evidence type="ECO:0000256" key="1">
    <source>
        <dbReference type="SAM" id="MobiDB-lite"/>
    </source>
</evidence>
<organism evidence="2 3">
    <name type="scientific">Jatropha curcas</name>
    <name type="common">Barbados nut</name>
    <dbReference type="NCBI Taxonomy" id="180498"/>
    <lineage>
        <taxon>Eukaryota</taxon>
        <taxon>Viridiplantae</taxon>
        <taxon>Streptophyta</taxon>
        <taxon>Embryophyta</taxon>
        <taxon>Tracheophyta</taxon>
        <taxon>Spermatophyta</taxon>
        <taxon>Magnoliopsida</taxon>
        <taxon>eudicotyledons</taxon>
        <taxon>Gunneridae</taxon>
        <taxon>Pentapetalae</taxon>
        <taxon>rosids</taxon>
        <taxon>fabids</taxon>
        <taxon>Malpighiales</taxon>
        <taxon>Euphorbiaceae</taxon>
        <taxon>Crotonoideae</taxon>
        <taxon>Jatropheae</taxon>
        <taxon>Jatropha</taxon>
    </lineage>
</organism>
<reference evidence="2 3" key="1">
    <citation type="journal article" date="2014" name="PLoS ONE">
        <title>Global Analysis of Gene Expression Profiles in Physic Nut (Jatropha curcas L.) Seedlings Exposed to Salt Stress.</title>
        <authorList>
            <person name="Zhang L."/>
            <person name="Zhang C."/>
            <person name="Wu P."/>
            <person name="Chen Y."/>
            <person name="Li M."/>
            <person name="Jiang H."/>
            <person name="Wu G."/>
        </authorList>
    </citation>
    <scope>NUCLEOTIDE SEQUENCE [LARGE SCALE GENOMIC DNA]</scope>
    <source>
        <strain evidence="3">cv. GZQX0401</strain>
        <tissue evidence="2">Young leaves</tissue>
    </source>
</reference>
<dbReference type="PANTHER" id="PTHR46033:SF1">
    <property type="entry name" value="PROTEIN MAIN-LIKE 2"/>
    <property type="match status" value="1"/>
</dbReference>
<gene>
    <name evidence="2" type="ORF">JCGZ_00108</name>
</gene>
<dbReference type="AlphaFoldDB" id="A0A067JIU7"/>
<dbReference type="OrthoDB" id="1748438at2759"/>
<dbReference type="PANTHER" id="PTHR46033">
    <property type="entry name" value="PROTEIN MAIN-LIKE 2"/>
    <property type="match status" value="1"/>
</dbReference>
<sequence>MASPSRSSDEDFLESLGISVDDVNLAADANSHASMSGIFAQYDWAGAILSRMYDDMCDLSRGHCRLSGTYYFWEAWAFEYFPYIRPELAHTDLGLGLVPLAWRWYRANQQSVLRRKSLGDLRCFFDTCTIGQASAFMLFSCRPQARAMIVDDQKAILLPLIDEFSETCLEDPVRMRLRMRALVFCLLAGFLFNRDPGFGDLRLCPMVWQMEDMGCIGGVVLETIRSLDRAALGFDDWTVSPLVLQVWLKDHLQVVAAPTSLPYNPSQYRMRKILLSHHSTEAWTSEILWFVPWYNINCFIQVSFRHSRVYLLGLTHCTWYCASRVLRQMGIDQTVPIMDDISADSAITAGVTRAVLKAWVRDHRMVRPLPDPTSVQTSPEYRAWFITAVWPIERPRRTALLSVLEGWVQADAEEEVGTGEEIVLAPRTGKAGQGSVEDSEDAAPRRRRDT</sequence>